<dbReference type="Gene3D" id="3.40.50.720">
    <property type="entry name" value="NAD(P)-binding Rossmann-like Domain"/>
    <property type="match status" value="2"/>
</dbReference>
<comment type="similarity">
    <text evidence="2 9">Belongs to the UDP-glucose/GDP-mannose dehydrogenase family.</text>
</comment>
<keyword evidence="15" id="KW-1185">Reference proteome</keyword>
<dbReference type="InterPro" id="IPR028357">
    <property type="entry name" value="UDPglc_DH_bac"/>
</dbReference>
<dbReference type="SUPFAM" id="SSF51735">
    <property type="entry name" value="NAD(P)-binding Rossmann-fold domains"/>
    <property type="match status" value="1"/>
</dbReference>
<dbReference type="InterPro" id="IPR001732">
    <property type="entry name" value="UDP-Glc/GDP-Man_DH_N"/>
</dbReference>
<dbReference type="Pfam" id="PF03720">
    <property type="entry name" value="UDPG_MGDP_dh_C"/>
    <property type="match status" value="1"/>
</dbReference>
<protein>
    <recommendedName>
        <fullName evidence="4 9">UDP-glucose 6-dehydrogenase</fullName>
        <ecNumber evidence="3 9">1.1.1.22</ecNumber>
    </recommendedName>
</protein>
<dbReference type="SMART" id="SM00984">
    <property type="entry name" value="UDPG_MGDP_dh_C"/>
    <property type="match status" value="1"/>
</dbReference>
<feature type="binding site" evidence="11">
    <location>
        <position position="263"/>
    </location>
    <ligand>
        <name>substrate</name>
    </ligand>
</feature>
<name>A0A0Q4B8L7_9BACT</name>
<feature type="binding site" evidence="11">
    <location>
        <begin position="255"/>
        <end position="259"/>
    </location>
    <ligand>
        <name>substrate</name>
    </ligand>
</feature>
<dbReference type="SUPFAM" id="SSF48179">
    <property type="entry name" value="6-phosphogluconate dehydrogenase C-terminal domain-like"/>
    <property type="match status" value="1"/>
</dbReference>
<evidence type="ECO:0000256" key="6">
    <source>
        <dbReference type="ARBA" id="ARBA00023027"/>
    </source>
</evidence>
<dbReference type="Pfam" id="PF00984">
    <property type="entry name" value="UDPG_MGDP_dh"/>
    <property type="match status" value="1"/>
</dbReference>
<dbReference type="PANTHER" id="PTHR43750:SF3">
    <property type="entry name" value="UDP-GLUCOSE 6-DEHYDROGENASE TUAD"/>
    <property type="match status" value="1"/>
</dbReference>
<evidence type="ECO:0000256" key="11">
    <source>
        <dbReference type="PIRSR" id="PIRSR500134-2"/>
    </source>
</evidence>
<feature type="binding site" evidence="12">
    <location>
        <position position="269"/>
    </location>
    <ligand>
        <name>NAD(+)</name>
        <dbReference type="ChEBI" id="CHEBI:57540"/>
    </ligand>
</feature>
<dbReference type="EC" id="1.1.1.22" evidence="3 9"/>
<feature type="binding site" evidence="12">
    <location>
        <position position="86"/>
    </location>
    <ligand>
        <name>NAD(+)</name>
        <dbReference type="ChEBI" id="CHEBI:57540"/>
    </ligand>
</feature>
<dbReference type="PANTHER" id="PTHR43750">
    <property type="entry name" value="UDP-GLUCOSE 6-DEHYDROGENASE TUAD"/>
    <property type="match status" value="1"/>
</dbReference>
<reference evidence="14" key="1">
    <citation type="submission" date="2015-08" db="EMBL/GenBank/DDBJ databases">
        <title>Candidatus Bacteriodes Periocalifornicus.</title>
        <authorList>
            <person name="McLean J.S."/>
            <person name="Kelley S."/>
        </authorList>
    </citation>
    <scope>NUCLEOTIDE SEQUENCE [LARGE SCALE GENOMIC DNA]</scope>
    <source>
        <strain evidence="14">12B</strain>
    </source>
</reference>
<keyword evidence="6 9" id="KW-0520">NAD</keyword>
<evidence type="ECO:0000256" key="1">
    <source>
        <dbReference type="ARBA" id="ARBA00004701"/>
    </source>
</evidence>
<dbReference type="PIRSF" id="PIRSF500134">
    <property type="entry name" value="UDPglc_DH_bac"/>
    <property type="match status" value="1"/>
</dbReference>
<gene>
    <name evidence="14" type="ORF">AL399_06540</name>
</gene>
<feature type="binding site" evidence="11">
    <location>
        <begin position="155"/>
        <end position="158"/>
    </location>
    <ligand>
        <name>substrate</name>
    </ligand>
</feature>
<evidence type="ECO:0000313" key="14">
    <source>
        <dbReference type="EMBL" id="KQM08593.1"/>
    </source>
</evidence>
<dbReference type="NCBIfam" id="TIGR03026">
    <property type="entry name" value="NDP-sugDHase"/>
    <property type="match status" value="1"/>
</dbReference>
<evidence type="ECO:0000256" key="12">
    <source>
        <dbReference type="PIRSR" id="PIRSR500134-3"/>
    </source>
</evidence>
<dbReference type="GO" id="GO:0051287">
    <property type="term" value="F:NAD binding"/>
    <property type="evidence" value="ECO:0007669"/>
    <property type="project" value="InterPro"/>
</dbReference>
<feature type="binding site" evidence="12">
    <location>
        <position position="30"/>
    </location>
    <ligand>
        <name>NAD(+)</name>
        <dbReference type="ChEBI" id="CHEBI:57540"/>
    </ligand>
</feature>
<feature type="active site" description="Nucleophile" evidence="10">
    <location>
        <position position="266"/>
    </location>
</feature>
<comment type="function">
    <text evidence="8">Catalyzes the conversion of UDP-glucose into UDP-glucuronate, one of the precursors of teichuronic acid.</text>
</comment>
<dbReference type="GO" id="GO:0000271">
    <property type="term" value="P:polysaccharide biosynthetic process"/>
    <property type="evidence" value="ECO:0007669"/>
    <property type="project" value="InterPro"/>
</dbReference>
<dbReference type="AlphaFoldDB" id="A0A0Q4B8L7"/>
<feature type="binding site" evidence="12">
    <location>
        <position position="121"/>
    </location>
    <ligand>
        <name>NAD(+)</name>
        <dbReference type="ChEBI" id="CHEBI:57540"/>
    </ligand>
</feature>
<sequence>MNITIVGTGYVGLVTGACLAELGNTLYCVDTDAAKIASLQDNQIPMYEPGLQDLVERNQAAGRLHFTTSLAEGVGQAQVLFIAVGTPPNPDGSANLEGVENVARQVGQLIDHPLLVVNKSTVPVGTGDRVKAVIASELSARRVEIPFDVASNPEFLKEGSAVKDFMQPDRVVVGVDTPWAQELMAALYKPMLLSNFRVIFMDIHSAEMTKYAANAMLAVRISFMNEVANLCERVGADVSLVRQGMGSDPRIGAKFLYPGCGYGGSCFPKDVKALIHTAGQNGLTMQLLEATEAVNSAQKRVLFSKFYSYYNGEVRGRRVAVWGLAFKPGTDDMREAPSITLIEQLLGAGCAVSAYDPAAIPAAHRLFGDRIGYAATPYEAVQGTDALFHVTEWKDYRMPNWQQVHAAMRIPLIIDGRNVFDREALEGFTYLRIG</sequence>
<dbReference type="GO" id="GO:0003979">
    <property type="term" value="F:UDP-glucose 6-dehydrogenase activity"/>
    <property type="evidence" value="ECO:0007669"/>
    <property type="project" value="UniProtKB-EC"/>
</dbReference>
<evidence type="ECO:0000256" key="4">
    <source>
        <dbReference type="ARBA" id="ARBA00015132"/>
    </source>
</evidence>
<dbReference type="UniPathway" id="UPA00038">
    <property type="reaction ID" value="UER00491"/>
</dbReference>
<evidence type="ECO:0000256" key="7">
    <source>
        <dbReference type="ARBA" id="ARBA00047473"/>
    </source>
</evidence>
<evidence type="ECO:0000256" key="9">
    <source>
        <dbReference type="PIRNR" id="PIRNR000124"/>
    </source>
</evidence>
<dbReference type="EMBL" id="LIIK01000030">
    <property type="protein sequence ID" value="KQM08593.1"/>
    <property type="molecule type" value="Genomic_DNA"/>
</dbReference>
<organism evidence="14 15">
    <name type="scientific">Candidatus [Bacteroides] periocalifornicus</name>
    <dbReference type="NCBI Taxonomy" id="1702214"/>
    <lineage>
        <taxon>Bacteria</taxon>
        <taxon>Pseudomonadati</taxon>
        <taxon>Bacteroidota</taxon>
    </lineage>
</organism>
<dbReference type="Gene3D" id="1.20.5.100">
    <property type="entry name" value="Cytochrome c1, transmembrane anchor, C-terminal"/>
    <property type="match status" value="1"/>
</dbReference>
<evidence type="ECO:0000256" key="5">
    <source>
        <dbReference type="ARBA" id="ARBA00023002"/>
    </source>
</evidence>
<dbReference type="InterPro" id="IPR014027">
    <property type="entry name" value="UDP-Glc/GDP-Man_DH_C"/>
</dbReference>
<dbReference type="Proteomes" id="UP000054172">
    <property type="component" value="Unassembled WGS sequence"/>
</dbReference>
<comment type="caution">
    <text evidence="14">The sequence shown here is derived from an EMBL/GenBank/DDBJ whole genome shotgun (WGS) entry which is preliminary data.</text>
</comment>
<evidence type="ECO:0000313" key="15">
    <source>
        <dbReference type="Proteomes" id="UP000054172"/>
    </source>
</evidence>
<comment type="catalytic activity">
    <reaction evidence="7 9">
        <text>UDP-alpha-D-glucose + 2 NAD(+) + H2O = UDP-alpha-D-glucuronate + 2 NADH + 3 H(+)</text>
        <dbReference type="Rhea" id="RHEA:23596"/>
        <dbReference type="ChEBI" id="CHEBI:15377"/>
        <dbReference type="ChEBI" id="CHEBI:15378"/>
        <dbReference type="ChEBI" id="CHEBI:57540"/>
        <dbReference type="ChEBI" id="CHEBI:57945"/>
        <dbReference type="ChEBI" id="CHEBI:58052"/>
        <dbReference type="ChEBI" id="CHEBI:58885"/>
        <dbReference type="EC" id="1.1.1.22"/>
    </reaction>
</comment>
<dbReference type="InterPro" id="IPR036291">
    <property type="entry name" value="NAD(P)-bd_dom_sf"/>
</dbReference>
<evidence type="ECO:0000256" key="8">
    <source>
        <dbReference type="ARBA" id="ARBA00053241"/>
    </source>
</evidence>
<dbReference type="GO" id="GO:0006065">
    <property type="term" value="P:UDP-glucuronate biosynthetic process"/>
    <property type="evidence" value="ECO:0007669"/>
    <property type="project" value="UniProtKB-UniPathway"/>
</dbReference>
<dbReference type="SUPFAM" id="SSF52413">
    <property type="entry name" value="UDP-glucose/GDP-mannose dehydrogenase C-terminal domain"/>
    <property type="match status" value="1"/>
</dbReference>
<evidence type="ECO:0000259" key="13">
    <source>
        <dbReference type="SMART" id="SM00984"/>
    </source>
</evidence>
<feature type="binding site" evidence="12">
    <location>
        <position position="334"/>
    </location>
    <ligand>
        <name>NAD(+)</name>
        <dbReference type="ChEBI" id="CHEBI:57540"/>
    </ligand>
</feature>
<comment type="pathway">
    <text evidence="1">Nucleotide-sugar biosynthesis; UDP-alpha-D-glucuronate biosynthesis; UDP-alpha-D-glucuronate from UDP-alpha-D-glucose: step 1/1.</text>
</comment>
<evidence type="ECO:0000256" key="2">
    <source>
        <dbReference type="ARBA" id="ARBA00006601"/>
    </source>
</evidence>
<dbReference type="FunFam" id="1.20.5.100:FF:000001">
    <property type="entry name" value="UDP-glucose 6-dehydrogenase"/>
    <property type="match status" value="1"/>
</dbReference>
<dbReference type="InterPro" id="IPR036220">
    <property type="entry name" value="UDP-Glc/GDP-Man_DH_C_sf"/>
</dbReference>
<keyword evidence="5 9" id="KW-0560">Oxidoreductase</keyword>
<feature type="domain" description="UDP-glucose/GDP-mannose dehydrogenase C-terminal" evidence="13">
    <location>
        <begin position="320"/>
        <end position="422"/>
    </location>
</feature>
<dbReference type="InterPro" id="IPR014026">
    <property type="entry name" value="UDP-Glc/GDP-Man_DH_dimer"/>
</dbReference>
<dbReference type="InterPro" id="IPR017476">
    <property type="entry name" value="UDP-Glc/GDP-Man"/>
</dbReference>
<feature type="binding site" evidence="12">
    <location>
        <position position="158"/>
    </location>
    <ligand>
        <name>NAD(+)</name>
        <dbReference type="ChEBI" id="CHEBI:57540"/>
    </ligand>
</feature>
<dbReference type="InterPro" id="IPR008927">
    <property type="entry name" value="6-PGluconate_DH-like_C_sf"/>
</dbReference>
<dbReference type="PATRIC" id="fig|1702214.3.peg.608"/>
<feature type="binding site" evidence="11">
    <location>
        <position position="327"/>
    </location>
    <ligand>
        <name>substrate</name>
    </ligand>
</feature>
<feature type="binding site" evidence="11">
    <location>
        <position position="210"/>
    </location>
    <ligand>
        <name>substrate</name>
    </ligand>
</feature>
<accession>A0A0Q4B8L7</accession>
<dbReference type="Pfam" id="PF03721">
    <property type="entry name" value="UDPG_MGDP_dh_N"/>
    <property type="match status" value="1"/>
</dbReference>
<dbReference type="PIRSF" id="PIRSF000124">
    <property type="entry name" value="UDPglc_GDPman_dh"/>
    <property type="match status" value="1"/>
</dbReference>
<proteinExistence type="inferred from homology"/>
<evidence type="ECO:0000256" key="3">
    <source>
        <dbReference type="ARBA" id="ARBA00012954"/>
    </source>
</evidence>
<evidence type="ECO:0000256" key="10">
    <source>
        <dbReference type="PIRSR" id="PIRSR500134-1"/>
    </source>
</evidence>
<dbReference type="STRING" id="1702214.AL399_06540"/>
<feature type="binding site" evidence="12">
    <location>
        <position position="35"/>
    </location>
    <ligand>
        <name>NAD(+)</name>
        <dbReference type="ChEBI" id="CHEBI:57540"/>
    </ligand>
</feature>